<evidence type="ECO:0000313" key="3">
    <source>
        <dbReference type="Proteomes" id="UP000273405"/>
    </source>
</evidence>
<gene>
    <name evidence="2" type="ORF">D7X12_41350</name>
</gene>
<organism evidence="2 3">
    <name type="scientific">Corallococcus sicarius</name>
    <dbReference type="NCBI Taxonomy" id="2316726"/>
    <lineage>
        <taxon>Bacteria</taxon>
        <taxon>Pseudomonadati</taxon>
        <taxon>Myxococcota</taxon>
        <taxon>Myxococcia</taxon>
        <taxon>Myxococcales</taxon>
        <taxon>Cystobacterineae</taxon>
        <taxon>Myxococcaceae</taxon>
        <taxon>Corallococcus</taxon>
    </lineage>
</organism>
<accession>A0A3A8M067</accession>
<keyword evidence="3" id="KW-1185">Reference proteome</keyword>
<feature type="compositionally biased region" description="Basic and acidic residues" evidence="1">
    <location>
        <begin position="138"/>
        <end position="152"/>
    </location>
</feature>
<dbReference type="Proteomes" id="UP000273405">
    <property type="component" value="Unassembled WGS sequence"/>
</dbReference>
<dbReference type="EMBL" id="RAWG01000629">
    <property type="protein sequence ID" value="RKH25618.1"/>
    <property type="molecule type" value="Genomic_DNA"/>
</dbReference>
<protein>
    <submittedName>
        <fullName evidence="2">Uncharacterized protein</fullName>
    </submittedName>
</protein>
<dbReference type="AlphaFoldDB" id="A0A3A8M067"/>
<proteinExistence type="predicted"/>
<feature type="compositionally biased region" description="Polar residues" evidence="1">
    <location>
        <begin position="77"/>
        <end position="87"/>
    </location>
</feature>
<comment type="caution">
    <text evidence="2">The sequence shown here is derived from an EMBL/GenBank/DDBJ whole genome shotgun (WGS) entry which is preliminary data.</text>
</comment>
<feature type="compositionally biased region" description="Polar residues" evidence="1">
    <location>
        <begin position="153"/>
        <end position="166"/>
    </location>
</feature>
<reference evidence="3" key="1">
    <citation type="submission" date="2018-09" db="EMBL/GenBank/DDBJ databases">
        <authorList>
            <person name="Livingstone P.G."/>
            <person name="Whitworth D.E."/>
        </authorList>
    </citation>
    <scope>NUCLEOTIDE SEQUENCE [LARGE SCALE GENOMIC DNA]</scope>
    <source>
        <strain evidence="3">CA040B</strain>
    </source>
</reference>
<feature type="region of interest" description="Disordered" evidence="1">
    <location>
        <begin position="77"/>
        <end position="166"/>
    </location>
</feature>
<sequence>MMAVGVVVMTATNAEAEDVKIPNQAIRTLPRAVPAASPAAKSSGAGSMEVAVDEGAKGTRLYRFDRGTGTLTLVKQLSQKEASTSVSRFKDLQTAERSAPLTNVDKGGAVAPEGRPPKGGPPGGHDPDPMMTQADYAALKRELSRLKVEQSKVKVSTAQQAQTAPR</sequence>
<evidence type="ECO:0000256" key="1">
    <source>
        <dbReference type="SAM" id="MobiDB-lite"/>
    </source>
</evidence>
<evidence type="ECO:0000313" key="2">
    <source>
        <dbReference type="EMBL" id="RKH25618.1"/>
    </source>
</evidence>
<name>A0A3A8M067_9BACT</name>